<dbReference type="GO" id="GO:0004525">
    <property type="term" value="F:ribonuclease III activity"/>
    <property type="evidence" value="ECO:0007669"/>
    <property type="project" value="InterPro"/>
</dbReference>
<proteinExistence type="inferred from homology"/>
<dbReference type="InterPro" id="IPR000999">
    <property type="entry name" value="RNase_III_dom"/>
</dbReference>
<sequence length="120" mass="14336">MEEMNLKNYAYLGDAVWELYIREKTVKITNNAQKLHKITTGKVKASFQAELLHHLEEELTEQEQELARRGRNLPIPVGRRQIQSEYRQATAFEVLIGWWYKHNQERLNFILNKIETHLVF</sequence>
<evidence type="ECO:0000256" key="4">
    <source>
        <dbReference type="SAM" id="Coils"/>
    </source>
</evidence>
<evidence type="ECO:0000256" key="3">
    <source>
        <dbReference type="ARBA" id="ARBA00022801"/>
    </source>
</evidence>
<keyword evidence="3" id="KW-0378">Hydrolase</keyword>
<dbReference type="Gene3D" id="1.10.1520.10">
    <property type="entry name" value="Ribonuclease III domain"/>
    <property type="match status" value="1"/>
</dbReference>
<dbReference type="InterPro" id="IPR008226">
    <property type="entry name" value="Mini3_fam"/>
</dbReference>
<dbReference type="PANTHER" id="PTHR34276:SF1">
    <property type="entry name" value="MINI-RIBONUCLEASE 3"/>
    <property type="match status" value="1"/>
</dbReference>
<dbReference type="PIRSF" id="PIRSF005520">
    <property type="entry name" value="UCP005520"/>
    <property type="match status" value="1"/>
</dbReference>
<name>A0A9D9DRG3_9BACT</name>
<dbReference type="GO" id="GO:0006396">
    <property type="term" value="P:RNA processing"/>
    <property type="evidence" value="ECO:0007669"/>
    <property type="project" value="InterPro"/>
</dbReference>
<accession>A0A9D9DRG3</accession>
<dbReference type="PANTHER" id="PTHR34276">
    <property type="entry name" value="MINI-RIBONUCLEASE 3"/>
    <property type="match status" value="1"/>
</dbReference>
<keyword evidence="1" id="KW-0540">Nuclease</keyword>
<dbReference type="InterPro" id="IPR036389">
    <property type="entry name" value="RNase_III_sf"/>
</dbReference>
<dbReference type="AlphaFoldDB" id="A0A9D9DRG3"/>
<evidence type="ECO:0000256" key="1">
    <source>
        <dbReference type="ARBA" id="ARBA00022722"/>
    </source>
</evidence>
<dbReference type="Proteomes" id="UP000823632">
    <property type="component" value="Unassembled WGS sequence"/>
</dbReference>
<protein>
    <submittedName>
        <fullName evidence="6">Mini-ribonuclease 3</fullName>
    </submittedName>
</protein>
<evidence type="ECO:0000259" key="5">
    <source>
        <dbReference type="Pfam" id="PF00636"/>
    </source>
</evidence>
<keyword evidence="2" id="KW-0255">Endonuclease</keyword>
<gene>
    <name evidence="6" type="ORF">IAC76_00565</name>
</gene>
<feature type="coiled-coil region" evidence="4">
    <location>
        <begin position="45"/>
        <end position="72"/>
    </location>
</feature>
<keyword evidence="4" id="KW-0175">Coiled coil</keyword>
<dbReference type="SUPFAM" id="SSF69065">
    <property type="entry name" value="RNase III domain-like"/>
    <property type="match status" value="1"/>
</dbReference>
<reference evidence="6" key="2">
    <citation type="journal article" date="2021" name="PeerJ">
        <title>Extensive microbial diversity within the chicken gut microbiome revealed by metagenomics and culture.</title>
        <authorList>
            <person name="Gilroy R."/>
            <person name="Ravi A."/>
            <person name="Getino M."/>
            <person name="Pursley I."/>
            <person name="Horton D.L."/>
            <person name="Alikhan N.F."/>
            <person name="Baker D."/>
            <person name="Gharbi K."/>
            <person name="Hall N."/>
            <person name="Watson M."/>
            <person name="Adriaenssens E.M."/>
            <person name="Foster-Nyarko E."/>
            <person name="Jarju S."/>
            <person name="Secka A."/>
            <person name="Antonio M."/>
            <person name="Oren A."/>
            <person name="Chaudhuri R.R."/>
            <person name="La Ragione R."/>
            <person name="Hildebrand F."/>
            <person name="Pallen M.J."/>
        </authorList>
    </citation>
    <scope>NUCLEOTIDE SEQUENCE</scope>
    <source>
        <strain evidence="6">10192</strain>
    </source>
</reference>
<evidence type="ECO:0000313" key="6">
    <source>
        <dbReference type="EMBL" id="MBO8429854.1"/>
    </source>
</evidence>
<dbReference type="HAMAP" id="MF_01468">
    <property type="entry name" value="RNase_Mini_III"/>
    <property type="match status" value="1"/>
</dbReference>
<dbReference type="Pfam" id="PF00636">
    <property type="entry name" value="Ribonuclease_3"/>
    <property type="match status" value="1"/>
</dbReference>
<evidence type="ECO:0000313" key="7">
    <source>
        <dbReference type="Proteomes" id="UP000823632"/>
    </source>
</evidence>
<dbReference type="EMBL" id="JADIND010000011">
    <property type="protein sequence ID" value="MBO8429854.1"/>
    <property type="molecule type" value="Genomic_DNA"/>
</dbReference>
<organism evidence="6 7">
    <name type="scientific">Candidatus Scatousia excrementipullorum</name>
    <dbReference type="NCBI Taxonomy" id="2840936"/>
    <lineage>
        <taxon>Bacteria</taxon>
        <taxon>Candidatus Scatousia</taxon>
    </lineage>
</organism>
<evidence type="ECO:0000256" key="2">
    <source>
        <dbReference type="ARBA" id="ARBA00022759"/>
    </source>
</evidence>
<reference evidence="6" key="1">
    <citation type="submission" date="2020-10" db="EMBL/GenBank/DDBJ databases">
        <authorList>
            <person name="Gilroy R."/>
        </authorList>
    </citation>
    <scope>NUCLEOTIDE SEQUENCE</scope>
    <source>
        <strain evidence="6">10192</strain>
    </source>
</reference>
<comment type="caution">
    <text evidence="6">The sequence shown here is derived from an EMBL/GenBank/DDBJ whole genome shotgun (WGS) entry which is preliminary data.</text>
</comment>
<feature type="domain" description="RNase III" evidence="5">
    <location>
        <begin position="9"/>
        <end position="103"/>
    </location>
</feature>